<evidence type="ECO:0000313" key="2">
    <source>
        <dbReference type="Proteomes" id="UP001443914"/>
    </source>
</evidence>
<sequence length="340" mass="38882">MHLNYNDGKLKHGIKGEIANRFGVSRFTIQRIWKVVQAAIIAGVNPNLKPQFKGVKPLDIDLNKVRTIPLRKRQNMFRLSKAIGCSESTIQMLVNKGKIRAHSNKIKPFLTNENMKARVKFILSKILPGSVLKNPTFEYMYNVHIDEKWFYMTCKSKRYITKIMFMATMARSRYGDDGVCLFDGKIGIFPFTEIVPAKRASKNRPKGVLETKAIEMYLDSKTGYYSITKQVIKQCIINEIIPAIKQKWPANTNNNIIIQQDNAKPHKSNNDPDFQEVANSDGFHISIQCQPSNSPDLNVNDLDFFIVIQTLQHEEAPTKVIKSVDAIMKAFDETNHQTLY</sequence>
<dbReference type="PANTHER" id="PTHR47169:SF2">
    <property type="entry name" value="OS01G0541250 PROTEIN"/>
    <property type="match status" value="1"/>
</dbReference>
<reference evidence="1" key="1">
    <citation type="submission" date="2024-03" db="EMBL/GenBank/DDBJ databases">
        <title>WGS assembly of Saponaria officinalis var. Norfolk2.</title>
        <authorList>
            <person name="Jenkins J."/>
            <person name="Shu S."/>
            <person name="Grimwood J."/>
            <person name="Barry K."/>
            <person name="Goodstein D."/>
            <person name="Schmutz J."/>
            <person name="Leebens-Mack J."/>
            <person name="Osbourn A."/>
        </authorList>
    </citation>
    <scope>NUCLEOTIDE SEQUENCE [LARGE SCALE GENOMIC DNA]</scope>
    <source>
        <strain evidence="1">JIC</strain>
    </source>
</reference>
<dbReference type="GO" id="GO:0003676">
    <property type="term" value="F:nucleic acid binding"/>
    <property type="evidence" value="ECO:0007669"/>
    <property type="project" value="InterPro"/>
</dbReference>
<dbReference type="EMBL" id="JBDFQZ010000006">
    <property type="protein sequence ID" value="KAK9714491.1"/>
    <property type="molecule type" value="Genomic_DNA"/>
</dbReference>
<dbReference type="PANTHER" id="PTHR47169">
    <property type="entry name" value="OS01G0541250 PROTEIN"/>
    <property type="match status" value="1"/>
</dbReference>
<proteinExistence type="predicted"/>
<protein>
    <recommendedName>
        <fullName evidence="3">Transposase</fullName>
    </recommendedName>
</protein>
<keyword evidence="2" id="KW-1185">Reference proteome</keyword>
<evidence type="ECO:0008006" key="3">
    <source>
        <dbReference type="Google" id="ProtNLM"/>
    </source>
</evidence>
<dbReference type="Proteomes" id="UP001443914">
    <property type="component" value="Unassembled WGS sequence"/>
</dbReference>
<dbReference type="Gene3D" id="3.30.420.10">
    <property type="entry name" value="Ribonuclease H-like superfamily/Ribonuclease H"/>
    <property type="match status" value="1"/>
</dbReference>
<organism evidence="1 2">
    <name type="scientific">Saponaria officinalis</name>
    <name type="common">Common soapwort</name>
    <name type="synonym">Lychnis saponaria</name>
    <dbReference type="NCBI Taxonomy" id="3572"/>
    <lineage>
        <taxon>Eukaryota</taxon>
        <taxon>Viridiplantae</taxon>
        <taxon>Streptophyta</taxon>
        <taxon>Embryophyta</taxon>
        <taxon>Tracheophyta</taxon>
        <taxon>Spermatophyta</taxon>
        <taxon>Magnoliopsida</taxon>
        <taxon>eudicotyledons</taxon>
        <taxon>Gunneridae</taxon>
        <taxon>Pentapetalae</taxon>
        <taxon>Caryophyllales</taxon>
        <taxon>Caryophyllaceae</taxon>
        <taxon>Caryophylleae</taxon>
        <taxon>Saponaria</taxon>
    </lineage>
</organism>
<gene>
    <name evidence="1" type="ORF">RND81_06G098500</name>
</gene>
<evidence type="ECO:0000313" key="1">
    <source>
        <dbReference type="EMBL" id="KAK9714491.1"/>
    </source>
</evidence>
<dbReference type="AlphaFoldDB" id="A0AAW1K9J5"/>
<name>A0AAW1K9J5_SAPOF</name>
<dbReference type="InterPro" id="IPR036397">
    <property type="entry name" value="RNaseH_sf"/>
</dbReference>
<comment type="caution">
    <text evidence="1">The sequence shown here is derived from an EMBL/GenBank/DDBJ whole genome shotgun (WGS) entry which is preliminary data.</text>
</comment>
<accession>A0AAW1K9J5</accession>